<dbReference type="PANTHER" id="PTHR41677:SF1">
    <property type="entry name" value="FE2OG DIOXYGENASE DOMAIN-CONTAINING PROTEIN"/>
    <property type="match status" value="1"/>
</dbReference>
<evidence type="ECO:0000313" key="1">
    <source>
        <dbReference type="EMBL" id="CCX30650.1"/>
    </source>
</evidence>
<evidence type="ECO:0000313" key="2">
    <source>
        <dbReference type="Proteomes" id="UP000018144"/>
    </source>
</evidence>
<protein>
    <submittedName>
        <fullName evidence="1">Uncharacterized protein</fullName>
    </submittedName>
</protein>
<name>U4LMT2_PYROM</name>
<proteinExistence type="predicted"/>
<gene>
    <name evidence="1" type="ORF">PCON_08989</name>
</gene>
<dbReference type="OrthoDB" id="10256055at2759"/>
<reference evidence="1 2" key="1">
    <citation type="journal article" date="2013" name="PLoS Genet.">
        <title>The genome and development-dependent transcriptomes of Pyronema confluens: a window into fungal evolution.</title>
        <authorList>
            <person name="Traeger S."/>
            <person name="Altegoer F."/>
            <person name="Freitag M."/>
            <person name="Gabaldon T."/>
            <person name="Kempken F."/>
            <person name="Kumar A."/>
            <person name="Marcet-Houben M."/>
            <person name="Poggeler S."/>
            <person name="Stajich J.E."/>
            <person name="Nowrousian M."/>
        </authorList>
    </citation>
    <scope>NUCLEOTIDE SEQUENCE [LARGE SCALE GENOMIC DNA]</scope>
    <source>
        <strain evidence="2">CBS 100304</strain>
        <tissue evidence="1">Vegetative mycelium</tissue>
    </source>
</reference>
<dbReference type="EMBL" id="HF935464">
    <property type="protein sequence ID" value="CCX30650.1"/>
    <property type="molecule type" value="Genomic_DNA"/>
</dbReference>
<sequence>MSQIENTLESLVLQIHTQKEASEQQFPTGGIPYGKLNESEQWRETKFNPDIHLAPQKEPDMKYSFEDLGIPKPASACSDIAGTSPFPLYEAESIPLIRKALLNPRYVEQTSAIFGPKTLIIRNTAAHSPFFRKMCNDPAVLERLSCAAGVALEPVMETMELGHANVQVDFSKYAGMERSEMFRAISKDLTASHLSEAKMVSTSTAGRSEAEIKEAVTGGSLLPWHFDSYPWVSVAMISDTSSMVGGETVIERGDGSFAGITQPGMGSVMMLQGGLVKHLALSSSSSSDRITIITSFRAKAVGIYDSSFMSNIRCYSDLPELYRQWMDYRLDRLVPGMKKLQDKRRFVKFFDEEDVEEEKEQRIVLKEYAKRTLRQMIPSSIIDALVSRLGCGIFYVVRDGYVDGSLFTGEKTECQLCKTGAVLEKVHLIACPGRQLWRPDSPVWDDYFETAQVVEQEGGLELRKRMEELQVKDFITKWKLEKRSWGILDEMAAQGLIEYMIEYLELCGMKF</sequence>
<dbReference type="Proteomes" id="UP000018144">
    <property type="component" value="Unassembled WGS sequence"/>
</dbReference>
<dbReference type="AlphaFoldDB" id="U4LMT2"/>
<accession>U4LMT2</accession>
<organism evidence="1 2">
    <name type="scientific">Pyronema omphalodes (strain CBS 100304)</name>
    <name type="common">Pyronema confluens</name>
    <dbReference type="NCBI Taxonomy" id="1076935"/>
    <lineage>
        <taxon>Eukaryota</taxon>
        <taxon>Fungi</taxon>
        <taxon>Dikarya</taxon>
        <taxon>Ascomycota</taxon>
        <taxon>Pezizomycotina</taxon>
        <taxon>Pezizomycetes</taxon>
        <taxon>Pezizales</taxon>
        <taxon>Pyronemataceae</taxon>
        <taxon>Pyronema</taxon>
    </lineage>
</organism>
<keyword evidence="2" id="KW-1185">Reference proteome</keyword>
<dbReference type="PANTHER" id="PTHR41677">
    <property type="entry name" value="YALI0B19030P"/>
    <property type="match status" value="1"/>
</dbReference>
<dbReference type="STRING" id="1076935.U4LMT2"/>